<keyword evidence="2" id="KW-1185">Reference proteome</keyword>
<accession>A0A2T9Y4A6</accession>
<dbReference type="AlphaFoldDB" id="A0A2T9Y4A6"/>
<evidence type="ECO:0000313" key="2">
    <source>
        <dbReference type="Proteomes" id="UP000245383"/>
    </source>
</evidence>
<sequence length="484" mass="54818">MPKVNGVIPSAAAEPPHWMSATIVGKTTDGSVTPAKRTRLEYSTVAKTGLIEPAAKNDYYFNFPAKNNQNNQKNQKKIEKFQQNNKNNVKKIINPAFNSQEFTEVSIMHLLDNSTPKALKKACYGDSNTKIGCSWNQFSGNINAAIDYVAFKIDDEYVSYQHDSPAKATYFMFYNEESAEKCMNTTIYYNGIAVELYQTVTLEEEAQIITIPNTNSCIKSKSNGKFHTYGMKFLFKKTIDSFEIPAFLELDKFVLALTYRGCKPVCSFCKQQGCWKSECTEIQKFRQNNAKYQKKFGKNAQKISQNIFGLAPKTNNNADLDALCNDTIATITDTFAQLENPDQKIEFIPKILSTKTLMSIKKRRELFRLTKNNADVIPLYNELKVNTAKAIKNDVKLKYLKELEAVTDDLIKNNTRVQANGPVINKDQILISDPDQKMQKWISLINSKDQIFSECFTEITWNEVIAALKDIPNNKAPGTDKLPS</sequence>
<proteinExistence type="predicted"/>
<name>A0A2T9Y4A6_9FUNG</name>
<dbReference type="EMBL" id="MBFR01000555">
    <property type="protein sequence ID" value="PVU87094.1"/>
    <property type="molecule type" value="Genomic_DNA"/>
</dbReference>
<evidence type="ECO:0000313" key="1">
    <source>
        <dbReference type="EMBL" id="PVU87094.1"/>
    </source>
</evidence>
<dbReference type="Proteomes" id="UP000245383">
    <property type="component" value="Unassembled WGS sequence"/>
</dbReference>
<gene>
    <name evidence="1" type="ORF">BB561_006464</name>
</gene>
<dbReference type="STRING" id="133385.A0A2T9Y4A6"/>
<protein>
    <submittedName>
        <fullName evidence="1">Uncharacterized protein</fullName>
    </submittedName>
</protein>
<organism evidence="1 2">
    <name type="scientific">Smittium simulii</name>
    <dbReference type="NCBI Taxonomy" id="133385"/>
    <lineage>
        <taxon>Eukaryota</taxon>
        <taxon>Fungi</taxon>
        <taxon>Fungi incertae sedis</taxon>
        <taxon>Zoopagomycota</taxon>
        <taxon>Kickxellomycotina</taxon>
        <taxon>Harpellomycetes</taxon>
        <taxon>Harpellales</taxon>
        <taxon>Legeriomycetaceae</taxon>
        <taxon>Smittium</taxon>
    </lineage>
</organism>
<comment type="caution">
    <text evidence="1">The sequence shown here is derived from an EMBL/GenBank/DDBJ whole genome shotgun (WGS) entry which is preliminary data.</text>
</comment>
<reference evidence="1 2" key="1">
    <citation type="journal article" date="2018" name="MBio">
        <title>Comparative Genomics Reveals the Core Gene Toolbox for the Fungus-Insect Symbiosis.</title>
        <authorList>
            <person name="Wang Y."/>
            <person name="Stata M."/>
            <person name="Wang W."/>
            <person name="Stajich J.E."/>
            <person name="White M.M."/>
            <person name="Moncalvo J.M."/>
        </authorList>
    </citation>
    <scope>NUCLEOTIDE SEQUENCE [LARGE SCALE GENOMIC DNA]</scope>
    <source>
        <strain evidence="1 2">SWE-8-4</strain>
    </source>
</reference>